<dbReference type="EMBL" id="AY815254">
    <property type="protein sequence ID" value="AAW26986.1"/>
    <property type="molecule type" value="mRNA"/>
</dbReference>
<sequence length="260" mass="30726">MQRISLCFIMFALIGILHGRYNKKSLNWDYLQLKLAWPPSYCSEYPCKLPPKLSRFIIRGFWPTVWPYRPQTNCSYHGEFDILSLMAIRTEMDYAWPNLTDYKNSKLMWATEWRLHGQCAVDDRAIFHQLGYFNYSISLKNRINLLDKLKSYGIIPQSTALIGKAQIMYILQSAYGMPVALKCRPFKQARPKYEYIQNGDKFKLAAINRDYQEKLFYQLDEVIFCFNVNLTIISCPFSEQQLTNKCPDVFIFNDYSKRTQ</sequence>
<dbReference type="PANTHER" id="PTHR11240:SF59">
    <property type="entry name" value="RIBONUCLEASE T2 FAMILY PROTEIN"/>
    <property type="match status" value="1"/>
</dbReference>
<evidence type="ECO:0000256" key="1">
    <source>
        <dbReference type="ARBA" id="ARBA00007469"/>
    </source>
</evidence>
<proteinExistence type="evidence at transcript level"/>
<protein>
    <submittedName>
        <fullName evidence="4">SJCHGC04614 protein</fullName>
    </submittedName>
</protein>
<name>Q5DB20_SCHJA</name>
<dbReference type="SUPFAM" id="SSF55895">
    <property type="entry name" value="Ribonuclease Rh-like"/>
    <property type="match status" value="1"/>
</dbReference>
<dbReference type="GO" id="GO:0006401">
    <property type="term" value="P:RNA catabolic process"/>
    <property type="evidence" value="ECO:0007669"/>
    <property type="project" value="TreeGrafter"/>
</dbReference>
<organism evidence="4">
    <name type="scientific">Schistosoma japonicum</name>
    <name type="common">Blood fluke</name>
    <dbReference type="NCBI Taxonomy" id="6182"/>
    <lineage>
        <taxon>Eukaryota</taxon>
        <taxon>Metazoa</taxon>
        <taxon>Spiralia</taxon>
        <taxon>Lophotrochozoa</taxon>
        <taxon>Platyhelminthes</taxon>
        <taxon>Trematoda</taxon>
        <taxon>Digenea</taxon>
        <taxon>Strigeidida</taxon>
        <taxon>Schistosomatoidea</taxon>
        <taxon>Schistosomatidae</taxon>
        <taxon>Schistosoma</taxon>
    </lineage>
</organism>
<evidence type="ECO:0000256" key="2">
    <source>
        <dbReference type="RuleBase" id="RU004328"/>
    </source>
</evidence>
<feature type="chain" id="PRO_5004254784" evidence="3">
    <location>
        <begin position="20"/>
        <end position="260"/>
    </location>
</feature>
<dbReference type="GO" id="GO:0033897">
    <property type="term" value="F:ribonuclease T2 activity"/>
    <property type="evidence" value="ECO:0007669"/>
    <property type="project" value="InterPro"/>
</dbReference>
<dbReference type="GO" id="GO:0005576">
    <property type="term" value="C:extracellular region"/>
    <property type="evidence" value="ECO:0007669"/>
    <property type="project" value="TreeGrafter"/>
</dbReference>
<dbReference type="Pfam" id="PF00445">
    <property type="entry name" value="Ribonuclease_T2"/>
    <property type="match status" value="1"/>
</dbReference>
<accession>Q5DB20</accession>
<dbReference type="InterPro" id="IPR036430">
    <property type="entry name" value="RNase_T2-like_sf"/>
</dbReference>
<reference evidence="4" key="2">
    <citation type="journal article" date="2006" name="PLoS Pathog.">
        <title>New perspectives on host-parasite interplay by comparative transcriptomic and proteomic analyses of Schistosoma japonicum.</title>
        <authorList>
            <person name="Liu F."/>
            <person name="Lu J."/>
            <person name="Hu W."/>
            <person name="Wang S.Y."/>
            <person name="Cui S.J."/>
            <person name="Chi M."/>
            <person name="Yan Q."/>
            <person name="Wang X.R."/>
            <person name="Song H.D."/>
            <person name="Xu X.N."/>
            <person name="Wang J.J."/>
            <person name="Zhang X.L."/>
            <person name="Zhang X."/>
            <person name="Wang Z.Q."/>
            <person name="Xue C.L."/>
            <person name="Brindley P.J."/>
            <person name="McManus D.P."/>
            <person name="Yang P.Y."/>
            <person name="Feng Z."/>
            <person name="Chen Z."/>
            <person name="Han Z.G."/>
        </authorList>
    </citation>
    <scope>NUCLEOTIDE SEQUENCE</scope>
</reference>
<keyword evidence="3" id="KW-0732">Signal</keyword>
<dbReference type="PANTHER" id="PTHR11240">
    <property type="entry name" value="RIBONUCLEASE T2"/>
    <property type="match status" value="1"/>
</dbReference>
<reference evidence="4" key="1">
    <citation type="submission" date="2004-11" db="EMBL/GenBank/DDBJ databases">
        <title>The full-length cDNA sequences of Schistosoma japonicum genes.</title>
        <authorList>
            <person name="Han Z."/>
        </authorList>
    </citation>
    <scope>NUCLEOTIDE SEQUENCE</scope>
</reference>
<evidence type="ECO:0000256" key="3">
    <source>
        <dbReference type="SAM" id="SignalP"/>
    </source>
</evidence>
<dbReference type="GO" id="GO:0003723">
    <property type="term" value="F:RNA binding"/>
    <property type="evidence" value="ECO:0007669"/>
    <property type="project" value="InterPro"/>
</dbReference>
<evidence type="ECO:0000313" key="4">
    <source>
        <dbReference type="EMBL" id="AAW26986.1"/>
    </source>
</evidence>
<comment type="similarity">
    <text evidence="1 2">Belongs to the RNase T2 family.</text>
</comment>
<dbReference type="InterPro" id="IPR001568">
    <property type="entry name" value="RNase_T2-like"/>
</dbReference>
<feature type="signal peptide" evidence="3">
    <location>
        <begin position="1"/>
        <end position="19"/>
    </location>
</feature>
<dbReference type="AlphaFoldDB" id="Q5DB20"/>
<dbReference type="Gene3D" id="3.90.730.10">
    <property type="entry name" value="Ribonuclease T2-like"/>
    <property type="match status" value="1"/>
</dbReference>